<reference evidence="1 2" key="1">
    <citation type="submission" date="2016-07" db="EMBL/GenBank/DDBJ databases">
        <title>Pervasive Adenine N6-methylation of Active Genes in Fungi.</title>
        <authorList>
            <consortium name="DOE Joint Genome Institute"/>
            <person name="Mondo S.J."/>
            <person name="Dannebaum R.O."/>
            <person name="Kuo R.C."/>
            <person name="Labutti K."/>
            <person name="Haridas S."/>
            <person name="Kuo A."/>
            <person name="Salamov A."/>
            <person name="Ahrendt S.R."/>
            <person name="Lipzen A."/>
            <person name="Sullivan W."/>
            <person name="Andreopoulos W.B."/>
            <person name="Clum A."/>
            <person name="Lindquist E."/>
            <person name="Daum C."/>
            <person name="Ramamoorthy G.K."/>
            <person name="Gryganskyi A."/>
            <person name="Culley D."/>
            <person name="Magnuson J.K."/>
            <person name="James T.Y."/>
            <person name="O'Malley M.A."/>
            <person name="Stajich J.E."/>
            <person name="Spatafora J.W."/>
            <person name="Visel A."/>
            <person name="Grigoriev I.V."/>
        </authorList>
    </citation>
    <scope>NUCLEOTIDE SEQUENCE [LARGE SCALE GENOMIC DNA]</scope>
    <source>
        <strain evidence="1 2">NRRL 2496</strain>
    </source>
</reference>
<protein>
    <submittedName>
        <fullName evidence="1">Uncharacterized protein</fullName>
    </submittedName>
</protein>
<proteinExistence type="predicted"/>
<keyword evidence="2" id="KW-1185">Reference proteome</keyword>
<gene>
    <name evidence="1" type="ORF">BCR43DRAFT_523380</name>
</gene>
<accession>A0A1X2HK46</accession>
<evidence type="ECO:0000313" key="1">
    <source>
        <dbReference type="EMBL" id="ORY99441.1"/>
    </source>
</evidence>
<sequence length="83" mass="9491">MDSFFNDYDLAMNNAKRSADLEDGYSEYSNDALLQLILGVQNYIAETAKAGITVNPPLMDLQWKMYHYMRQQAQEMGFDNVVG</sequence>
<dbReference type="Proteomes" id="UP000242180">
    <property type="component" value="Unassembled WGS sequence"/>
</dbReference>
<dbReference type="OrthoDB" id="2235387at2759"/>
<organism evidence="1 2">
    <name type="scientific">Syncephalastrum racemosum</name>
    <name type="common">Filamentous fungus</name>
    <dbReference type="NCBI Taxonomy" id="13706"/>
    <lineage>
        <taxon>Eukaryota</taxon>
        <taxon>Fungi</taxon>
        <taxon>Fungi incertae sedis</taxon>
        <taxon>Mucoromycota</taxon>
        <taxon>Mucoromycotina</taxon>
        <taxon>Mucoromycetes</taxon>
        <taxon>Mucorales</taxon>
        <taxon>Syncephalastraceae</taxon>
        <taxon>Syncephalastrum</taxon>
    </lineage>
</organism>
<evidence type="ECO:0000313" key="2">
    <source>
        <dbReference type="Proteomes" id="UP000242180"/>
    </source>
</evidence>
<dbReference type="EMBL" id="MCGN01000003">
    <property type="protein sequence ID" value="ORY99441.1"/>
    <property type="molecule type" value="Genomic_DNA"/>
</dbReference>
<dbReference type="AlphaFoldDB" id="A0A1X2HK46"/>
<comment type="caution">
    <text evidence="1">The sequence shown here is derived from an EMBL/GenBank/DDBJ whole genome shotgun (WGS) entry which is preliminary data.</text>
</comment>
<dbReference type="OMA" id="PLMDLQW"/>
<dbReference type="InParanoid" id="A0A1X2HK46"/>
<name>A0A1X2HK46_SYNRA</name>